<dbReference type="WBParaSite" id="TCNE_0001207701-mRNA-1">
    <property type="protein sequence ID" value="TCNE_0001207701-mRNA-1"/>
    <property type="gene ID" value="TCNE_0001207701"/>
</dbReference>
<keyword evidence="1" id="KW-1185">Reference proteome</keyword>
<accession>A0A183UUA7</accession>
<organism evidence="1 2">
    <name type="scientific">Toxocara canis</name>
    <name type="common">Canine roundworm</name>
    <dbReference type="NCBI Taxonomy" id="6265"/>
    <lineage>
        <taxon>Eukaryota</taxon>
        <taxon>Metazoa</taxon>
        <taxon>Ecdysozoa</taxon>
        <taxon>Nematoda</taxon>
        <taxon>Chromadorea</taxon>
        <taxon>Rhabditida</taxon>
        <taxon>Spirurina</taxon>
        <taxon>Ascaridomorpha</taxon>
        <taxon>Ascaridoidea</taxon>
        <taxon>Toxocaridae</taxon>
        <taxon>Toxocara</taxon>
    </lineage>
</organism>
<protein>
    <submittedName>
        <fullName evidence="2">FLYWCH-type domain-containing protein</fullName>
    </submittedName>
</protein>
<name>A0A183UUA7_TOXCA</name>
<proteinExistence type="predicted"/>
<sequence length="187" mass="21420">MSNGELESELCIRGEQTESTNEFIYLCTCVKVREGTPVGEQCRIKRRWKAFFKNKGLYYEKKKCQQRELFDKSGQPAVETWATIGEAHIPLAMADRRMESIITGTKVINRGTTRLPSHQKLFDGVATYLRLTHEILLPIGDPLRLSKIRSQHGRYPIWSMCSLNRATTESPRRVKFEPDASCTLPQA</sequence>
<dbReference type="Proteomes" id="UP000050794">
    <property type="component" value="Unassembled WGS sequence"/>
</dbReference>
<evidence type="ECO:0000313" key="2">
    <source>
        <dbReference type="WBParaSite" id="TCNE_0001207701-mRNA-1"/>
    </source>
</evidence>
<evidence type="ECO:0000313" key="1">
    <source>
        <dbReference type="Proteomes" id="UP000050794"/>
    </source>
</evidence>
<dbReference type="AlphaFoldDB" id="A0A183UUA7"/>
<reference evidence="2" key="1">
    <citation type="submission" date="2016-06" db="UniProtKB">
        <authorList>
            <consortium name="WormBaseParasite"/>
        </authorList>
    </citation>
    <scope>IDENTIFICATION</scope>
</reference>